<evidence type="ECO:0000313" key="5">
    <source>
        <dbReference type="EMBL" id="SUZ78364.1"/>
    </source>
</evidence>
<accession>A0A381QHM4</accession>
<name>A0A381QHM4_9ZZZZ</name>
<proteinExistence type="predicted"/>
<dbReference type="InterPro" id="IPR001647">
    <property type="entry name" value="HTH_TetR"/>
</dbReference>
<dbReference type="AlphaFoldDB" id="A0A381QHM4"/>
<dbReference type="InterPro" id="IPR009057">
    <property type="entry name" value="Homeodomain-like_sf"/>
</dbReference>
<dbReference type="PROSITE" id="PS50977">
    <property type="entry name" value="HTH_TETR_2"/>
    <property type="match status" value="1"/>
</dbReference>
<dbReference type="InterPro" id="IPR036271">
    <property type="entry name" value="Tet_transcr_reg_TetR-rel_C_sf"/>
</dbReference>
<dbReference type="GO" id="GO:0003677">
    <property type="term" value="F:DNA binding"/>
    <property type="evidence" value="ECO:0007669"/>
    <property type="project" value="UniProtKB-KW"/>
</dbReference>
<keyword evidence="2" id="KW-0238">DNA-binding</keyword>
<dbReference type="Gene3D" id="1.10.357.10">
    <property type="entry name" value="Tetracycline Repressor, domain 2"/>
    <property type="match status" value="1"/>
</dbReference>
<feature type="domain" description="HTH tetR-type" evidence="4">
    <location>
        <begin position="27"/>
        <end position="87"/>
    </location>
</feature>
<organism evidence="5">
    <name type="scientific">marine metagenome</name>
    <dbReference type="NCBI Taxonomy" id="408172"/>
    <lineage>
        <taxon>unclassified sequences</taxon>
        <taxon>metagenomes</taxon>
        <taxon>ecological metagenomes</taxon>
    </lineage>
</organism>
<dbReference type="Pfam" id="PF00440">
    <property type="entry name" value="TetR_N"/>
    <property type="match status" value="1"/>
</dbReference>
<protein>
    <recommendedName>
        <fullName evidence="4">HTH tetR-type domain-containing protein</fullName>
    </recommendedName>
</protein>
<dbReference type="PANTHER" id="PTHR47506">
    <property type="entry name" value="TRANSCRIPTIONAL REGULATORY PROTEIN"/>
    <property type="match status" value="1"/>
</dbReference>
<gene>
    <name evidence="5" type="ORF">METZ01_LOCUS31218</name>
</gene>
<dbReference type="SUPFAM" id="SSF48498">
    <property type="entry name" value="Tetracyclin repressor-like, C-terminal domain"/>
    <property type="match status" value="1"/>
</dbReference>
<dbReference type="EMBL" id="UINC01001350">
    <property type="protein sequence ID" value="SUZ78364.1"/>
    <property type="molecule type" value="Genomic_DNA"/>
</dbReference>
<keyword evidence="1" id="KW-0805">Transcription regulation</keyword>
<evidence type="ECO:0000256" key="1">
    <source>
        <dbReference type="ARBA" id="ARBA00023015"/>
    </source>
</evidence>
<sequence length="229" mass="26672">MIQYRRRLFYALVNCSEERPVGRRKSQLIHDDILAVASDLFYEHGINNVGISRIISDAGVAKMTLYSHFDSKQALVIAYLENRSREWVDWYRGQLYKMPLTPKDRLLSSFDVLDKWFTSKRYRGCLIANAIIELADDRHPVHEVKREYYASIKNMYLTLAQEAELQDCEYVAEQLFVFLREAMMAAYLDGPSGVVESCRKRTHFTIERELANIQMQTRDVSRQTGGTPD</sequence>
<dbReference type="SUPFAM" id="SSF46689">
    <property type="entry name" value="Homeodomain-like"/>
    <property type="match status" value="1"/>
</dbReference>
<keyword evidence="3" id="KW-0804">Transcription</keyword>
<evidence type="ECO:0000259" key="4">
    <source>
        <dbReference type="PROSITE" id="PS50977"/>
    </source>
</evidence>
<reference evidence="5" key="1">
    <citation type="submission" date="2018-05" db="EMBL/GenBank/DDBJ databases">
        <authorList>
            <person name="Lanie J.A."/>
            <person name="Ng W.-L."/>
            <person name="Kazmierczak K.M."/>
            <person name="Andrzejewski T.M."/>
            <person name="Davidsen T.M."/>
            <person name="Wayne K.J."/>
            <person name="Tettelin H."/>
            <person name="Glass J.I."/>
            <person name="Rusch D."/>
            <person name="Podicherti R."/>
            <person name="Tsui H.-C.T."/>
            <person name="Winkler M.E."/>
        </authorList>
    </citation>
    <scope>NUCLEOTIDE SEQUENCE</scope>
</reference>
<dbReference type="PRINTS" id="PR00455">
    <property type="entry name" value="HTHTETR"/>
</dbReference>
<dbReference type="PANTHER" id="PTHR47506:SF1">
    <property type="entry name" value="HTH-TYPE TRANSCRIPTIONAL REGULATOR YJDC"/>
    <property type="match status" value="1"/>
</dbReference>
<evidence type="ECO:0000256" key="2">
    <source>
        <dbReference type="ARBA" id="ARBA00023125"/>
    </source>
</evidence>
<evidence type="ECO:0000256" key="3">
    <source>
        <dbReference type="ARBA" id="ARBA00023163"/>
    </source>
</evidence>